<protein>
    <submittedName>
        <fullName evidence="1">Uncharacterized protein</fullName>
    </submittedName>
</protein>
<sequence length="95" mass="11522">MQDIRYNAKKLRNFIDDNKNILVSIFDDDFYYLLKKITKKYKFKYTNKIIDVLHLINEKLVCKQLKSKIKYVLTDLKQLLKNLFKSINIEHSYAD</sequence>
<dbReference type="EMBL" id="KY684083">
    <property type="protein sequence ID" value="ARF08413.1"/>
    <property type="molecule type" value="Genomic_DNA"/>
</dbReference>
<organism evidence="1">
    <name type="scientific">Catovirus CTV1</name>
    <dbReference type="NCBI Taxonomy" id="1977631"/>
    <lineage>
        <taxon>Viruses</taxon>
        <taxon>Varidnaviria</taxon>
        <taxon>Bamfordvirae</taxon>
        <taxon>Nucleocytoviricota</taxon>
        <taxon>Megaviricetes</taxon>
        <taxon>Imitervirales</taxon>
        <taxon>Mimiviridae</taxon>
        <taxon>Klosneuvirinae</taxon>
        <taxon>Catovirus</taxon>
    </lineage>
</organism>
<reference evidence="1" key="1">
    <citation type="journal article" date="2017" name="Science">
        <title>Giant viruses with an expanded complement of translation system components.</title>
        <authorList>
            <person name="Schulz F."/>
            <person name="Yutin N."/>
            <person name="Ivanova N.N."/>
            <person name="Ortega D.R."/>
            <person name="Lee T.K."/>
            <person name="Vierheilig J."/>
            <person name="Daims H."/>
            <person name="Horn M."/>
            <person name="Wagner M."/>
            <person name="Jensen G.J."/>
            <person name="Kyrpides N.C."/>
            <person name="Koonin E.V."/>
            <person name="Woyke T."/>
        </authorList>
    </citation>
    <scope>NUCLEOTIDE SEQUENCE</scope>
    <source>
        <strain evidence="1">CTV1</strain>
    </source>
</reference>
<gene>
    <name evidence="1" type="ORF">Catovirus_1_463</name>
</gene>
<evidence type="ECO:0000313" key="1">
    <source>
        <dbReference type="EMBL" id="ARF08413.1"/>
    </source>
</evidence>
<accession>A0A1V0S9N7</accession>
<name>A0A1V0S9N7_9VIRU</name>
<proteinExistence type="predicted"/>